<keyword evidence="3 4" id="KW-0975">Bacterial flagellum</keyword>
<evidence type="ECO:0000313" key="9">
    <source>
        <dbReference type="Proteomes" id="UP000503251"/>
    </source>
</evidence>
<evidence type="ECO:0000256" key="2">
    <source>
        <dbReference type="ARBA" id="ARBA00009272"/>
    </source>
</evidence>
<sequence>MAINNIAMNAYKSALQDANKIVGQKSFEKSDEPGGSHNTFANTIKDSLAKVNGLEEQKAGLIESFASGENQNVHELMISLQKASIAMSMTSAVRGKVMEAYREVMRMQF</sequence>
<dbReference type="NCBIfam" id="TIGR00205">
    <property type="entry name" value="fliE"/>
    <property type="match status" value="1"/>
</dbReference>
<reference evidence="6 9" key="2">
    <citation type="submission" date="2019-04" db="EMBL/GenBank/DDBJ databases">
        <title>Isolation and culture of sulfate reducing bacteria from the cold seep of the South China Sea.</title>
        <authorList>
            <person name="Sun C."/>
            <person name="Liu R."/>
        </authorList>
    </citation>
    <scope>NUCLEOTIDE SEQUENCE [LARGE SCALE GENOMIC DNA]</scope>
    <source>
        <strain evidence="6 9">CS1</strain>
    </source>
</reference>
<evidence type="ECO:0000256" key="3">
    <source>
        <dbReference type="ARBA" id="ARBA00023143"/>
    </source>
</evidence>
<dbReference type="AlphaFoldDB" id="A0A6P1ZB54"/>
<dbReference type="EMBL" id="QMIF01000028">
    <property type="protein sequence ID" value="TVM30188.1"/>
    <property type="molecule type" value="Genomic_DNA"/>
</dbReference>
<dbReference type="RefSeq" id="WP_144307478.1">
    <property type="nucleotide sequence ID" value="NZ_CP039543.1"/>
</dbReference>
<dbReference type="Pfam" id="PF02049">
    <property type="entry name" value="FliE"/>
    <property type="match status" value="1"/>
</dbReference>
<keyword evidence="9" id="KW-1185">Reference proteome</keyword>
<evidence type="ECO:0000313" key="6">
    <source>
        <dbReference type="EMBL" id="QJT10490.1"/>
    </source>
</evidence>
<dbReference type="EMBL" id="CP039543">
    <property type="protein sequence ID" value="QJT10490.1"/>
    <property type="molecule type" value="Genomic_DNA"/>
</dbReference>
<evidence type="ECO:0000256" key="5">
    <source>
        <dbReference type="NCBIfam" id="TIGR00205"/>
    </source>
</evidence>
<dbReference type="PANTHER" id="PTHR34653:SF1">
    <property type="entry name" value="FLAGELLAR HOOK-BASAL BODY COMPLEX PROTEIN FLIE"/>
    <property type="match status" value="1"/>
</dbReference>
<keyword evidence="7" id="KW-0969">Cilium</keyword>
<keyword evidence="7" id="KW-0282">Flagellum</keyword>
<comment type="subcellular location">
    <subcellularLocation>
        <location evidence="1 4">Bacterial flagellum basal body</location>
    </subcellularLocation>
</comment>
<dbReference type="Proteomes" id="UP000503251">
    <property type="component" value="Chromosome"/>
</dbReference>
<protein>
    <recommendedName>
        <fullName evidence="4 5">Flagellar hook-basal body complex protein FliE</fullName>
    </recommendedName>
</protein>
<dbReference type="PANTHER" id="PTHR34653">
    <property type="match status" value="1"/>
</dbReference>
<gene>
    <name evidence="4 7" type="primary">fliE</name>
    <name evidence="7" type="ORF">DQK91_21555</name>
    <name evidence="6" type="ORF">E8L03_16855</name>
</gene>
<dbReference type="HAMAP" id="MF_00724">
    <property type="entry name" value="FliE"/>
    <property type="match status" value="1"/>
</dbReference>
<evidence type="ECO:0000313" key="7">
    <source>
        <dbReference type="EMBL" id="TVM30188.1"/>
    </source>
</evidence>
<dbReference type="OrthoDB" id="285952at2"/>
<dbReference type="Proteomes" id="UP000434052">
    <property type="component" value="Unassembled WGS sequence"/>
</dbReference>
<accession>A0A6P1ZB54</accession>
<dbReference type="GO" id="GO:0009425">
    <property type="term" value="C:bacterial-type flagellum basal body"/>
    <property type="evidence" value="ECO:0007669"/>
    <property type="project" value="UniProtKB-SubCell"/>
</dbReference>
<evidence type="ECO:0000256" key="1">
    <source>
        <dbReference type="ARBA" id="ARBA00004117"/>
    </source>
</evidence>
<organism evidence="7 8">
    <name type="scientific">Oceanidesulfovibrio marinus</name>
    <dbReference type="NCBI Taxonomy" id="370038"/>
    <lineage>
        <taxon>Bacteria</taxon>
        <taxon>Pseudomonadati</taxon>
        <taxon>Thermodesulfobacteriota</taxon>
        <taxon>Desulfovibrionia</taxon>
        <taxon>Desulfovibrionales</taxon>
        <taxon>Desulfovibrionaceae</taxon>
        <taxon>Oceanidesulfovibrio</taxon>
    </lineage>
</organism>
<reference evidence="7 8" key="1">
    <citation type="submission" date="2018-06" db="EMBL/GenBank/DDBJ databases">
        <title>Complete genome of Desulfovibrio marinus P48SEP.</title>
        <authorList>
            <person name="Crispim J.S."/>
            <person name="Vidigal P.M.P."/>
            <person name="Silva L.C.F."/>
            <person name="Araujo L.C."/>
            <person name="Laguardia C.N."/>
            <person name="Dias R.S."/>
            <person name="Sousa M.P."/>
            <person name="Paula S.O."/>
            <person name="Silva C."/>
        </authorList>
    </citation>
    <scope>NUCLEOTIDE SEQUENCE [LARGE SCALE GENOMIC DNA]</scope>
    <source>
        <strain evidence="7 8">P48SEP</strain>
    </source>
</reference>
<dbReference type="GO" id="GO:0003774">
    <property type="term" value="F:cytoskeletal motor activity"/>
    <property type="evidence" value="ECO:0007669"/>
    <property type="project" value="InterPro"/>
</dbReference>
<dbReference type="GO" id="GO:0071973">
    <property type="term" value="P:bacterial-type flagellum-dependent cell motility"/>
    <property type="evidence" value="ECO:0007669"/>
    <property type="project" value="InterPro"/>
</dbReference>
<name>A0A6P1ZB54_9BACT</name>
<evidence type="ECO:0000256" key="4">
    <source>
        <dbReference type="HAMAP-Rule" id="MF_00724"/>
    </source>
</evidence>
<dbReference type="InterPro" id="IPR001624">
    <property type="entry name" value="FliE"/>
</dbReference>
<evidence type="ECO:0000313" key="8">
    <source>
        <dbReference type="Proteomes" id="UP000434052"/>
    </source>
</evidence>
<dbReference type="GO" id="GO:0005198">
    <property type="term" value="F:structural molecule activity"/>
    <property type="evidence" value="ECO:0007669"/>
    <property type="project" value="UniProtKB-UniRule"/>
</dbReference>
<proteinExistence type="inferred from homology"/>
<keyword evidence="7" id="KW-0966">Cell projection</keyword>
<dbReference type="PRINTS" id="PR01006">
    <property type="entry name" value="FLGHOOKFLIE"/>
</dbReference>
<comment type="similarity">
    <text evidence="2 4">Belongs to the FliE family.</text>
</comment>